<protein>
    <recommendedName>
        <fullName evidence="4">Microcystin LR degradation protein MlrC N-terminal domain-containing protein</fullName>
    </recommendedName>
</protein>
<dbReference type="InterPro" id="IPR009197">
    <property type="entry name" value="MlrC"/>
</dbReference>
<sequence>MRIAALGFHHETNTFQSVKTDYDAFAGYEFLRGDEIADQHLTAKTSFSGYFRAAEKFEFDLVPLLWTFTGPTGTITKDAFDRITEEMIDLLKENGPWDGVLLAQHGAAVSEEYSDMDGEIARRVRQVVGPDTPVVMTLDLHSNISHEQAGNTDAIVAFRTNPHLDAVERAVEASDILVRTIRGEVRPVQHLVQVPMIINIVKQPTAFGPMKKIIDDINEVLQQTGVLSVSCGQGFPYADVAQMGVSFLVISDGDIDLAQQHANWLARRAWDRRVELQNDSPSIQESISRAIAAPSDGKPTVIMDVGDNVGGGGTADSTHLLSEAIDQGLNGERSLLMSLFDPAGVQLCISAGIGSTITLKVGAGTDDLHGEPVEIRGYVRVITDGKFEESGAVHGGMRFWDYGPSVALDTEDGYTIVLHTVRGVGNMSRQQYYYMGIFPEKYRVVICKGTVSPRAAYEPIAREIIVADSPGVTSANMESFSFVNRRKPLYPLEADTKF</sequence>
<reference evidence="3" key="1">
    <citation type="submission" date="2018-05" db="EMBL/GenBank/DDBJ databases">
        <authorList>
            <person name="Lanie J.A."/>
            <person name="Ng W.-L."/>
            <person name="Kazmierczak K.M."/>
            <person name="Andrzejewski T.M."/>
            <person name="Davidsen T.M."/>
            <person name="Wayne K.J."/>
            <person name="Tettelin H."/>
            <person name="Glass J.I."/>
            <person name="Rusch D."/>
            <person name="Podicherti R."/>
            <person name="Tsui H.-C.T."/>
            <person name="Winkler M.E."/>
        </authorList>
    </citation>
    <scope>NUCLEOTIDE SEQUENCE</scope>
</reference>
<dbReference type="InterPro" id="IPR015995">
    <property type="entry name" value="MlrC_N"/>
</dbReference>
<proteinExistence type="predicted"/>
<evidence type="ECO:0000259" key="1">
    <source>
        <dbReference type="Pfam" id="PF07171"/>
    </source>
</evidence>
<evidence type="ECO:0008006" key="4">
    <source>
        <dbReference type="Google" id="ProtNLM"/>
    </source>
</evidence>
<dbReference type="Pfam" id="PF07364">
    <property type="entry name" value="DUF1485"/>
    <property type="match status" value="1"/>
</dbReference>
<dbReference type="InterPro" id="IPR010799">
    <property type="entry name" value="MlrC_C"/>
</dbReference>
<evidence type="ECO:0000259" key="2">
    <source>
        <dbReference type="Pfam" id="PF07364"/>
    </source>
</evidence>
<accession>A0A381YVY5</accession>
<dbReference type="AlphaFoldDB" id="A0A381YVY5"/>
<gene>
    <name evidence="3" type="ORF">METZ01_LOCUS133656</name>
</gene>
<dbReference type="EMBL" id="UINC01019118">
    <property type="protein sequence ID" value="SVA80802.1"/>
    <property type="molecule type" value="Genomic_DNA"/>
</dbReference>
<feature type="domain" description="Microcystin LR degradation protein MlrC N-terminal" evidence="2">
    <location>
        <begin position="2"/>
        <end position="291"/>
    </location>
</feature>
<evidence type="ECO:0000313" key="3">
    <source>
        <dbReference type="EMBL" id="SVA80802.1"/>
    </source>
</evidence>
<feature type="domain" description="Microcystin LR degradation protein MlrC C-terminal" evidence="1">
    <location>
        <begin position="302"/>
        <end position="482"/>
    </location>
</feature>
<name>A0A381YVY5_9ZZZZ</name>
<organism evidence="3">
    <name type="scientific">marine metagenome</name>
    <dbReference type="NCBI Taxonomy" id="408172"/>
    <lineage>
        <taxon>unclassified sequences</taxon>
        <taxon>metagenomes</taxon>
        <taxon>ecological metagenomes</taxon>
    </lineage>
</organism>
<dbReference type="Pfam" id="PF07171">
    <property type="entry name" value="MlrC_C"/>
    <property type="match status" value="1"/>
</dbReference>
<dbReference type="PIRSF" id="PIRSF012702">
    <property type="entry name" value="UCP012702"/>
    <property type="match status" value="1"/>
</dbReference>